<dbReference type="Gene3D" id="3.30.70.1440">
    <property type="entry name" value="Multidrug efflux transporter AcrB pore domain"/>
    <property type="match status" value="1"/>
</dbReference>
<keyword evidence="6 7" id="KW-0472">Membrane</keyword>
<evidence type="ECO:0000256" key="5">
    <source>
        <dbReference type="ARBA" id="ARBA00022989"/>
    </source>
</evidence>
<dbReference type="InterPro" id="IPR027463">
    <property type="entry name" value="AcrB_DN_DC_subdom"/>
</dbReference>
<dbReference type="Gene3D" id="1.20.1640.10">
    <property type="entry name" value="Multidrug efflux transporter AcrB transmembrane domain"/>
    <property type="match status" value="1"/>
</dbReference>
<dbReference type="PANTHER" id="PTHR32063">
    <property type="match status" value="1"/>
</dbReference>
<keyword evidence="5 7" id="KW-1133">Transmembrane helix</keyword>
<sequence length="263" mass="27610">GADGEAAAPGQVPVSSLAAFQPGNTTLSVRHQGQFAASELSFNLKDGVSLSAASDAIARAVREIGLPASIQAGFQGSGKAFQEALRNQPWLILAALLSIYIVLGMLYESLIHPLTILSTLPSAGVGALLALLACGREFSLMALIGVILLIGIVKKNAIMMIDFALQAEREQGLAAREAIFQACLLRFRPIMMTSLAALFGALPLALGSGHGAELRQPLGIAIIGGLIFSQALTLYTTPVVYLYLDRLRRLCAPSTARRAADSL</sequence>
<dbReference type="Pfam" id="PF00873">
    <property type="entry name" value="ACR_tran"/>
    <property type="match status" value="1"/>
</dbReference>
<feature type="non-terminal residue" evidence="8">
    <location>
        <position position="1"/>
    </location>
</feature>
<evidence type="ECO:0000256" key="7">
    <source>
        <dbReference type="SAM" id="Phobius"/>
    </source>
</evidence>
<evidence type="ECO:0000256" key="1">
    <source>
        <dbReference type="ARBA" id="ARBA00022448"/>
    </source>
</evidence>
<reference evidence="8 9" key="1">
    <citation type="submission" date="2022-07" db="EMBL/GenBank/DDBJ databases">
        <title>Methylomonas rivi sp. nov., Methylomonas rosea sp. nov., Methylomonas aureus sp. nov. and Methylomonas subterranea sp. nov., four novel methanotrophs isolated from a freshwater creek and the deep terrestrial subsurface.</title>
        <authorList>
            <person name="Abin C."/>
            <person name="Sankaranarayanan K."/>
            <person name="Garner C."/>
            <person name="Sindelar R."/>
            <person name="Kotary K."/>
            <person name="Garner R."/>
            <person name="Barclay S."/>
            <person name="Lawson P."/>
            <person name="Krumholz L."/>
        </authorList>
    </citation>
    <scope>NUCLEOTIDE SEQUENCE [LARGE SCALE GENOMIC DNA]</scope>
    <source>
        <strain evidence="8 9">SURF-2</strain>
    </source>
</reference>
<evidence type="ECO:0000256" key="3">
    <source>
        <dbReference type="ARBA" id="ARBA00022519"/>
    </source>
</evidence>
<dbReference type="RefSeq" id="WP_256604268.1">
    <property type="nucleotide sequence ID" value="NZ_JANIBJ010000050.1"/>
</dbReference>
<evidence type="ECO:0000256" key="2">
    <source>
        <dbReference type="ARBA" id="ARBA00022475"/>
    </source>
</evidence>
<keyword evidence="3" id="KW-0997">Cell inner membrane</keyword>
<protein>
    <submittedName>
        <fullName evidence="8">Efflux RND transporter permease subunit</fullName>
    </submittedName>
</protein>
<proteinExistence type="predicted"/>
<dbReference type="SUPFAM" id="SSF82866">
    <property type="entry name" value="Multidrug efflux transporter AcrB transmembrane domain"/>
    <property type="match status" value="1"/>
</dbReference>
<keyword evidence="1" id="KW-0813">Transport</keyword>
<keyword evidence="9" id="KW-1185">Reference proteome</keyword>
<dbReference type="PANTHER" id="PTHR32063:SF34">
    <property type="entry name" value="MULTIDRUG RESISTANCE PROTEIN MDTC"/>
    <property type="match status" value="1"/>
</dbReference>
<organism evidence="8 9">
    <name type="scientific">Methylomonas subterranea</name>
    <dbReference type="NCBI Taxonomy" id="2952225"/>
    <lineage>
        <taxon>Bacteria</taxon>
        <taxon>Pseudomonadati</taxon>
        <taxon>Pseudomonadota</taxon>
        <taxon>Gammaproteobacteria</taxon>
        <taxon>Methylococcales</taxon>
        <taxon>Methylococcaceae</taxon>
        <taxon>Methylomonas</taxon>
    </lineage>
</organism>
<dbReference type="InterPro" id="IPR001036">
    <property type="entry name" value="Acrflvin-R"/>
</dbReference>
<evidence type="ECO:0000313" key="8">
    <source>
        <dbReference type="EMBL" id="MCQ8106194.1"/>
    </source>
</evidence>
<evidence type="ECO:0000313" key="9">
    <source>
        <dbReference type="Proteomes" id="UP001524499"/>
    </source>
</evidence>
<feature type="transmembrane region" description="Helical" evidence="7">
    <location>
        <begin position="189"/>
        <end position="206"/>
    </location>
</feature>
<accession>A0ABT1TLK6</accession>
<evidence type="ECO:0000256" key="6">
    <source>
        <dbReference type="ARBA" id="ARBA00023136"/>
    </source>
</evidence>
<dbReference type="Proteomes" id="UP001524499">
    <property type="component" value="Unassembled WGS sequence"/>
</dbReference>
<evidence type="ECO:0000256" key="4">
    <source>
        <dbReference type="ARBA" id="ARBA00022692"/>
    </source>
</evidence>
<comment type="caution">
    <text evidence="8">The sequence shown here is derived from an EMBL/GenBank/DDBJ whole genome shotgun (WGS) entry which is preliminary data.</text>
</comment>
<keyword evidence="2" id="KW-1003">Cell membrane</keyword>
<feature type="transmembrane region" description="Helical" evidence="7">
    <location>
        <begin position="89"/>
        <end position="107"/>
    </location>
</feature>
<dbReference type="Gene3D" id="3.30.2090.10">
    <property type="entry name" value="Multidrug efflux transporter AcrB TolC docking domain, DN and DC subdomains"/>
    <property type="match status" value="1"/>
</dbReference>
<feature type="transmembrane region" description="Helical" evidence="7">
    <location>
        <begin position="127"/>
        <end position="153"/>
    </location>
</feature>
<keyword evidence="4 7" id="KW-0812">Transmembrane</keyword>
<dbReference type="EMBL" id="JANIBJ010000050">
    <property type="protein sequence ID" value="MCQ8106194.1"/>
    <property type="molecule type" value="Genomic_DNA"/>
</dbReference>
<name>A0ABT1TLK6_9GAMM</name>
<feature type="transmembrane region" description="Helical" evidence="7">
    <location>
        <begin position="218"/>
        <end position="244"/>
    </location>
</feature>
<gene>
    <name evidence="8" type="ORF">NP590_18950</name>
</gene>